<feature type="transmembrane region" description="Helical" evidence="6">
    <location>
        <begin position="125"/>
        <end position="146"/>
    </location>
</feature>
<evidence type="ECO:0000256" key="2">
    <source>
        <dbReference type="ARBA" id="ARBA00022475"/>
    </source>
</evidence>
<evidence type="ECO:0000259" key="7">
    <source>
        <dbReference type="Pfam" id="PF01292"/>
    </source>
</evidence>
<dbReference type="EMBL" id="BAAAPZ010000017">
    <property type="protein sequence ID" value="GAA2103344.1"/>
    <property type="molecule type" value="Genomic_DNA"/>
</dbReference>
<organism evidence="8 9">
    <name type="scientific">Brevibacterium salitolerans</name>
    <dbReference type="NCBI Taxonomy" id="1403566"/>
    <lineage>
        <taxon>Bacteria</taxon>
        <taxon>Bacillati</taxon>
        <taxon>Actinomycetota</taxon>
        <taxon>Actinomycetes</taxon>
        <taxon>Micrococcales</taxon>
        <taxon>Brevibacteriaceae</taxon>
        <taxon>Brevibacterium</taxon>
    </lineage>
</organism>
<sequence length="318" mass="35428">MNTSSKNKKKSGGFDFQPFVKPALIAGGAIVVLAILVGVAIWLRTLEPVEAFIRKYPGQSEANAVETGLPAWLGWQHFLNAFFMLLIIRTGILVRTTQRPQGHWTRNNKGLIKTKGAPKKISMNLWIHFVFDALWVLNGIVFYILLFSTGQWRRIVPADWDIFPHAVSSALQYASMNWPAEMGWTNYNGLQVLSYFLVVFVAAPLSLLTGLRMSNIWPEDAKINKFYPAPVARAIHFPTMVFFLAFIAVHVTLVFVGSVVAGHGLGGNLQHMYAASDDNQLLGFIMFAVSIVVMVAGWFLARPVFLTPLANMFGKVSR</sequence>
<gene>
    <name evidence="8" type="ORF">GCM10009823_27180</name>
</gene>
<name>A0ABN2X4U5_9MICO</name>
<comment type="caution">
    <text evidence="8">The sequence shown here is derived from an EMBL/GenBank/DDBJ whole genome shotgun (WGS) entry which is preliminary data.</text>
</comment>
<keyword evidence="3 6" id="KW-0812">Transmembrane</keyword>
<keyword evidence="5 6" id="KW-0472">Membrane</keyword>
<dbReference type="InterPro" id="IPR016174">
    <property type="entry name" value="Di-haem_cyt_TM"/>
</dbReference>
<proteinExistence type="predicted"/>
<keyword evidence="4 6" id="KW-1133">Transmembrane helix</keyword>
<feature type="transmembrane region" description="Helical" evidence="6">
    <location>
        <begin position="234"/>
        <end position="261"/>
    </location>
</feature>
<evidence type="ECO:0000256" key="3">
    <source>
        <dbReference type="ARBA" id="ARBA00022692"/>
    </source>
</evidence>
<dbReference type="Proteomes" id="UP001500984">
    <property type="component" value="Unassembled WGS sequence"/>
</dbReference>
<evidence type="ECO:0000313" key="9">
    <source>
        <dbReference type="Proteomes" id="UP001500984"/>
    </source>
</evidence>
<evidence type="ECO:0000256" key="4">
    <source>
        <dbReference type="ARBA" id="ARBA00022989"/>
    </source>
</evidence>
<keyword evidence="2" id="KW-1003">Cell membrane</keyword>
<feature type="domain" description="Cytochrome b561 bacterial/Ni-hydrogenase" evidence="7">
    <location>
        <begin position="75"/>
        <end position="260"/>
    </location>
</feature>
<keyword evidence="9" id="KW-1185">Reference proteome</keyword>
<feature type="transmembrane region" description="Helical" evidence="6">
    <location>
        <begin position="75"/>
        <end position="94"/>
    </location>
</feature>
<dbReference type="InterPro" id="IPR011577">
    <property type="entry name" value="Cyt_b561_bac/Ni-Hgenase"/>
</dbReference>
<dbReference type="SUPFAM" id="SSF81342">
    <property type="entry name" value="Transmembrane di-heme cytochromes"/>
    <property type="match status" value="1"/>
</dbReference>
<evidence type="ECO:0000313" key="8">
    <source>
        <dbReference type="EMBL" id="GAA2103344.1"/>
    </source>
</evidence>
<dbReference type="Gene3D" id="1.20.950.20">
    <property type="entry name" value="Transmembrane di-heme cytochromes, Chain C"/>
    <property type="match status" value="1"/>
</dbReference>
<comment type="subcellular location">
    <subcellularLocation>
        <location evidence="1">Cell membrane</location>
        <topology evidence="1">Multi-pass membrane protein</topology>
    </subcellularLocation>
</comment>
<evidence type="ECO:0000256" key="1">
    <source>
        <dbReference type="ARBA" id="ARBA00004651"/>
    </source>
</evidence>
<dbReference type="Pfam" id="PF01292">
    <property type="entry name" value="Ni_hydr_CYTB"/>
    <property type="match status" value="1"/>
</dbReference>
<accession>A0ABN2X4U5</accession>
<evidence type="ECO:0000256" key="5">
    <source>
        <dbReference type="ARBA" id="ARBA00023136"/>
    </source>
</evidence>
<evidence type="ECO:0000256" key="6">
    <source>
        <dbReference type="SAM" id="Phobius"/>
    </source>
</evidence>
<feature type="transmembrane region" description="Helical" evidence="6">
    <location>
        <begin position="281"/>
        <end position="301"/>
    </location>
</feature>
<dbReference type="RefSeq" id="WP_291794389.1">
    <property type="nucleotide sequence ID" value="NZ_BAAAPZ010000017.1"/>
</dbReference>
<feature type="transmembrane region" description="Helical" evidence="6">
    <location>
        <begin position="20"/>
        <end position="43"/>
    </location>
</feature>
<reference evidence="8 9" key="1">
    <citation type="journal article" date="2019" name="Int. J. Syst. Evol. Microbiol.">
        <title>The Global Catalogue of Microorganisms (GCM) 10K type strain sequencing project: providing services to taxonomists for standard genome sequencing and annotation.</title>
        <authorList>
            <consortium name="The Broad Institute Genomics Platform"/>
            <consortium name="The Broad Institute Genome Sequencing Center for Infectious Disease"/>
            <person name="Wu L."/>
            <person name="Ma J."/>
        </authorList>
    </citation>
    <scope>NUCLEOTIDE SEQUENCE [LARGE SCALE GENOMIC DNA]</scope>
    <source>
        <strain evidence="8 9">JCM 15900</strain>
    </source>
</reference>
<feature type="transmembrane region" description="Helical" evidence="6">
    <location>
        <begin position="192"/>
        <end position="213"/>
    </location>
</feature>
<protein>
    <recommendedName>
        <fullName evidence="7">Cytochrome b561 bacterial/Ni-hydrogenase domain-containing protein</fullName>
    </recommendedName>
</protein>